<accession>A0A6C0D6T9</accession>
<sequence>MNCAPCDYLNIKELPNDVGEIICGHLFKDYQFLSKLKTTCKALHKSISVFAIAKLMLSSKLGQFSFRKLCINVDCYEDTYDVFTFIHNYYYTRYLHSRQYALNATTIIVNAQYYNIKSHYCCECLKKFVLVGSNSNVIENYQNSEEVNIIF</sequence>
<dbReference type="EMBL" id="MN739535">
    <property type="protein sequence ID" value="QHT11629.1"/>
    <property type="molecule type" value="Genomic_DNA"/>
</dbReference>
<dbReference type="AlphaFoldDB" id="A0A6C0D6T9"/>
<proteinExistence type="predicted"/>
<reference evidence="1" key="1">
    <citation type="journal article" date="2020" name="Nature">
        <title>Giant virus diversity and host interactions through global metagenomics.</title>
        <authorList>
            <person name="Schulz F."/>
            <person name="Roux S."/>
            <person name="Paez-Espino D."/>
            <person name="Jungbluth S."/>
            <person name="Walsh D.A."/>
            <person name="Denef V.J."/>
            <person name="McMahon K.D."/>
            <person name="Konstantinidis K.T."/>
            <person name="Eloe-Fadrosh E.A."/>
            <person name="Kyrpides N.C."/>
            <person name="Woyke T."/>
        </authorList>
    </citation>
    <scope>NUCLEOTIDE SEQUENCE</scope>
    <source>
        <strain evidence="1">GVMAG-M-3300023174-116</strain>
    </source>
</reference>
<dbReference type="InterPro" id="IPR011333">
    <property type="entry name" value="SKP1/BTB/POZ_sf"/>
</dbReference>
<organism evidence="1">
    <name type="scientific">viral metagenome</name>
    <dbReference type="NCBI Taxonomy" id="1070528"/>
    <lineage>
        <taxon>unclassified sequences</taxon>
        <taxon>metagenomes</taxon>
        <taxon>organismal metagenomes</taxon>
    </lineage>
</organism>
<evidence type="ECO:0008006" key="2">
    <source>
        <dbReference type="Google" id="ProtNLM"/>
    </source>
</evidence>
<name>A0A6C0D6T9_9ZZZZ</name>
<protein>
    <recommendedName>
        <fullName evidence="2">F-box domain-containing protein</fullName>
    </recommendedName>
</protein>
<evidence type="ECO:0000313" key="1">
    <source>
        <dbReference type="EMBL" id="QHT11629.1"/>
    </source>
</evidence>
<dbReference type="SUPFAM" id="SSF54695">
    <property type="entry name" value="POZ domain"/>
    <property type="match status" value="1"/>
</dbReference>